<keyword evidence="2" id="KW-1185">Reference proteome</keyword>
<sequence>MIMTEMVGVKKKASRPLEPLPTSSAGFTATASLCEIGGFPSLPRNSFCDDDSEWLAGLGLGGGRGISMETAAAEIDSRHVRRPTVSLLSRSAYLKEASPNPTQACIFHTPPHSLSSLFLQKPSLTFRPTDSAVLTRTFFFSSSLSASSLGPCALPFNGFSPQHLNLEGQSFSANP</sequence>
<evidence type="ECO:0000313" key="1">
    <source>
        <dbReference type="EMBL" id="PUU79789.1"/>
    </source>
</evidence>
<reference evidence="1 2" key="1">
    <citation type="submission" date="2017-04" db="EMBL/GenBank/DDBJ databases">
        <title>Draft genome sequence of Tuber borchii Vittad., a whitish edible truffle.</title>
        <authorList>
            <consortium name="DOE Joint Genome Institute"/>
            <person name="Murat C."/>
            <person name="Kuo A."/>
            <person name="Barry K.W."/>
            <person name="Clum A."/>
            <person name="Dockter R.B."/>
            <person name="Fauchery L."/>
            <person name="Iotti M."/>
            <person name="Kohler A."/>
            <person name="Labutti K."/>
            <person name="Lindquist E.A."/>
            <person name="Lipzen A."/>
            <person name="Ohm R.A."/>
            <person name="Wang M."/>
            <person name="Grigoriev I.V."/>
            <person name="Zambonelli A."/>
            <person name="Martin F.M."/>
        </authorList>
    </citation>
    <scope>NUCLEOTIDE SEQUENCE [LARGE SCALE GENOMIC DNA]</scope>
    <source>
        <strain evidence="1 2">Tbo3840</strain>
    </source>
</reference>
<accession>A0A2T6ZWC1</accession>
<evidence type="ECO:0000313" key="2">
    <source>
        <dbReference type="Proteomes" id="UP000244722"/>
    </source>
</evidence>
<organism evidence="1 2">
    <name type="scientific">Tuber borchii</name>
    <name type="common">White truffle</name>
    <dbReference type="NCBI Taxonomy" id="42251"/>
    <lineage>
        <taxon>Eukaryota</taxon>
        <taxon>Fungi</taxon>
        <taxon>Dikarya</taxon>
        <taxon>Ascomycota</taxon>
        <taxon>Pezizomycotina</taxon>
        <taxon>Pezizomycetes</taxon>
        <taxon>Pezizales</taxon>
        <taxon>Tuberaceae</taxon>
        <taxon>Tuber</taxon>
    </lineage>
</organism>
<protein>
    <submittedName>
        <fullName evidence="1">Uncharacterized protein</fullName>
    </submittedName>
</protein>
<proteinExistence type="predicted"/>
<dbReference type="AlphaFoldDB" id="A0A2T6ZWC1"/>
<dbReference type="EMBL" id="NESQ01000082">
    <property type="protein sequence ID" value="PUU79789.1"/>
    <property type="molecule type" value="Genomic_DNA"/>
</dbReference>
<dbReference type="Proteomes" id="UP000244722">
    <property type="component" value="Unassembled WGS sequence"/>
</dbReference>
<comment type="caution">
    <text evidence="1">The sequence shown here is derived from an EMBL/GenBank/DDBJ whole genome shotgun (WGS) entry which is preliminary data.</text>
</comment>
<name>A0A2T6ZWC1_TUBBO</name>
<gene>
    <name evidence="1" type="ORF">B9Z19DRAFT_791085</name>
</gene>